<evidence type="ECO:0000313" key="20">
    <source>
        <dbReference type="Proteomes" id="UP000035526"/>
    </source>
</evidence>
<feature type="domain" description="TonB-dependent receptor-like beta-barrel" evidence="17">
    <location>
        <begin position="234"/>
        <end position="659"/>
    </location>
</feature>
<dbReference type="GO" id="GO:0038023">
    <property type="term" value="F:signaling receptor activity"/>
    <property type="evidence" value="ECO:0007669"/>
    <property type="project" value="InterPro"/>
</dbReference>
<evidence type="ECO:0000256" key="4">
    <source>
        <dbReference type="ARBA" id="ARBA00022452"/>
    </source>
</evidence>
<dbReference type="Gene3D" id="2.40.170.20">
    <property type="entry name" value="TonB-dependent receptor, beta-barrel domain"/>
    <property type="match status" value="1"/>
</dbReference>
<evidence type="ECO:0000256" key="11">
    <source>
        <dbReference type="ARBA" id="ARBA00023136"/>
    </source>
</evidence>
<dbReference type="EMBL" id="JAIS01000026">
    <property type="protein sequence ID" value="KLE02443.1"/>
    <property type="molecule type" value="Genomic_DNA"/>
</dbReference>
<dbReference type="Pfam" id="PF07715">
    <property type="entry name" value="Plug"/>
    <property type="match status" value="1"/>
</dbReference>
<keyword evidence="8" id="KW-0408">Iron</keyword>
<dbReference type="PANTHER" id="PTHR32552:SF68">
    <property type="entry name" value="FERRICHROME OUTER MEMBRANE TRANSPORTER_PHAGE RECEPTOR"/>
    <property type="match status" value="1"/>
</dbReference>
<dbReference type="PROSITE" id="PS52016">
    <property type="entry name" value="TONB_DEPENDENT_REC_3"/>
    <property type="match status" value="1"/>
</dbReference>
<evidence type="ECO:0000259" key="18">
    <source>
        <dbReference type="Pfam" id="PF07715"/>
    </source>
</evidence>
<evidence type="ECO:0000256" key="15">
    <source>
        <dbReference type="RuleBase" id="RU003357"/>
    </source>
</evidence>
<evidence type="ECO:0000256" key="8">
    <source>
        <dbReference type="ARBA" id="ARBA00023004"/>
    </source>
</evidence>
<dbReference type="Gene3D" id="2.170.130.10">
    <property type="entry name" value="TonB-dependent receptor, plug domain"/>
    <property type="match status" value="1"/>
</dbReference>
<evidence type="ECO:0000256" key="3">
    <source>
        <dbReference type="ARBA" id="ARBA00022448"/>
    </source>
</evidence>
<evidence type="ECO:0000256" key="16">
    <source>
        <dbReference type="SAM" id="SignalP"/>
    </source>
</evidence>
<dbReference type="InterPro" id="IPR012910">
    <property type="entry name" value="Plug_dom"/>
</dbReference>
<keyword evidence="3 14" id="KW-0813">Transport</keyword>
<evidence type="ECO:0000256" key="5">
    <source>
        <dbReference type="ARBA" id="ARBA00022496"/>
    </source>
</evidence>
<dbReference type="NCBIfam" id="TIGR01783">
    <property type="entry name" value="TonB-siderophor"/>
    <property type="match status" value="1"/>
</dbReference>
<keyword evidence="5" id="KW-0410">Iron transport</keyword>
<dbReference type="InterPro" id="IPR000531">
    <property type="entry name" value="Beta-barrel_TonB"/>
</dbReference>
<dbReference type="InterPro" id="IPR036942">
    <property type="entry name" value="Beta-barrel_TonB_sf"/>
</dbReference>
<comment type="similarity">
    <text evidence="2 14 15">Belongs to the TonB-dependent receptor family.</text>
</comment>
<dbReference type="InterPro" id="IPR010105">
    <property type="entry name" value="TonB_sidphr_rcpt"/>
</dbReference>
<evidence type="ECO:0000256" key="6">
    <source>
        <dbReference type="ARBA" id="ARBA00022692"/>
    </source>
</evidence>
<accession>A0A837J8F8</accession>
<sequence>MRNDFSKKNLSIKLCAILLTNTALFAQEKQNTTLLETITVSETSNSNYQSDEKANLNRTKMSKEDMAKSIQTFNQNFIEDAQLQNIDDVITMSSNTIYTGSSHGRANQISMRGFSGVPILLDGMKITNKIARPEIFAYESIEILKGPDSLQYGESSPGGLVNLVKKKPTKNSLAQVELEANDNPSYSPKIDLGGALNNDKSLYFRLTSLLKYDEGWTNSNTDTNKIFVAPSLAYDINDNNTITFVTEYTDQTEPSDFGTYVNNKGKLIAPIKNMISHPDEEFEKTQKIAGFDFDSVFDTWNSNLKYRYIDYKGVNGDVHMPQRYNQVTNIVTRAYAYQKQEFQEHALQETINKEFDLFGKKNNLSIGADYNKAYSKTTMFYVPTVPYNINLSHPIYEHLTSLSDHPNAMNMTTPKTNVESWGTFIQDNINLTDDLIFSAGVRYSESKPQNGQRTDATTPSFGLVYHLSSQTSLYTNYSESFTPNSAMDKNGKILDPETGKGYEFGVKQKLFDDKFDLTTAFFKIEKENIALADPNAPAIGGWSISSGKQESQGFEIDLSGDITSNLSVIASYGYVDTKNKDANNKDLRNIPNHTANLFTTYKLTALNLPDYYIGGGAKYIGNKYADDANNIQLDSALIYNATIGYKKGNWKANLSVQNLTDEEYVDGALASNAAGTRVYVGTPRTILATIGYKF</sequence>
<proteinExistence type="inferred from homology"/>
<evidence type="ECO:0000256" key="2">
    <source>
        <dbReference type="ARBA" id="ARBA00009810"/>
    </source>
</evidence>
<name>A0A837J8F8_9BACT</name>
<evidence type="ECO:0000256" key="12">
    <source>
        <dbReference type="ARBA" id="ARBA00023170"/>
    </source>
</evidence>
<evidence type="ECO:0000256" key="7">
    <source>
        <dbReference type="ARBA" id="ARBA00022729"/>
    </source>
</evidence>
<evidence type="ECO:0000256" key="14">
    <source>
        <dbReference type="PROSITE-ProRule" id="PRU01360"/>
    </source>
</evidence>
<keyword evidence="12 19" id="KW-0675">Receptor</keyword>
<dbReference type="GO" id="GO:0015344">
    <property type="term" value="F:siderophore uptake transmembrane transporter activity"/>
    <property type="evidence" value="ECO:0007669"/>
    <property type="project" value="TreeGrafter"/>
</dbReference>
<evidence type="ECO:0000313" key="19">
    <source>
        <dbReference type="EMBL" id="KLE02443.1"/>
    </source>
</evidence>
<dbReference type="GO" id="GO:0009279">
    <property type="term" value="C:cell outer membrane"/>
    <property type="evidence" value="ECO:0007669"/>
    <property type="project" value="UniProtKB-SubCell"/>
</dbReference>
<keyword evidence="7 16" id="KW-0732">Signal</keyword>
<organism evidence="19 20">
    <name type="scientific">Aliarcobacter butzleri L351</name>
    <dbReference type="NCBI Taxonomy" id="1447259"/>
    <lineage>
        <taxon>Bacteria</taxon>
        <taxon>Pseudomonadati</taxon>
        <taxon>Campylobacterota</taxon>
        <taxon>Epsilonproteobacteria</taxon>
        <taxon>Campylobacterales</taxon>
        <taxon>Arcobacteraceae</taxon>
        <taxon>Aliarcobacter</taxon>
    </lineage>
</organism>
<dbReference type="AlphaFoldDB" id="A0A837J8F8"/>
<dbReference type="Proteomes" id="UP000035526">
    <property type="component" value="Unassembled WGS sequence"/>
</dbReference>
<evidence type="ECO:0000256" key="13">
    <source>
        <dbReference type="ARBA" id="ARBA00023237"/>
    </source>
</evidence>
<keyword evidence="13 14" id="KW-0998">Cell outer membrane</keyword>
<keyword evidence="10 15" id="KW-0798">TonB box</keyword>
<dbReference type="CDD" id="cd01347">
    <property type="entry name" value="ligand_gated_channel"/>
    <property type="match status" value="1"/>
</dbReference>
<comment type="caution">
    <text evidence="19">The sequence shown here is derived from an EMBL/GenBank/DDBJ whole genome shotgun (WGS) entry which is preliminary data.</text>
</comment>
<evidence type="ECO:0000256" key="9">
    <source>
        <dbReference type="ARBA" id="ARBA00023065"/>
    </source>
</evidence>
<evidence type="ECO:0000256" key="10">
    <source>
        <dbReference type="ARBA" id="ARBA00023077"/>
    </source>
</evidence>
<keyword evidence="6 14" id="KW-0812">Transmembrane</keyword>
<reference evidence="19 20" key="1">
    <citation type="submission" date="2014-01" db="EMBL/GenBank/DDBJ databases">
        <title>Development of a Comparative Genomic Fingerprinting Assay for High Resolution Genotyping of Arcobacter butzleri.</title>
        <authorList>
            <person name="Webb A.L."/>
            <person name="Inglis G.D."/>
            <person name="Kruczkiewicz P."/>
            <person name="Selinger L.B."/>
            <person name="Taboada E.N."/>
        </authorList>
    </citation>
    <scope>NUCLEOTIDE SEQUENCE [LARGE SCALE GENOMIC DNA]</scope>
    <source>
        <strain evidence="19 20">L351</strain>
    </source>
</reference>
<dbReference type="GO" id="GO:0015891">
    <property type="term" value="P:siderophore transport"/>
    <property type="evidence" value="ECO:0007669"/>
    <property type="project" value="InterPro"/>
</dbReference>
<feature type="signal peptide" evidence="16">
    <location>
        <begin position="1"/>
        <end position="26"/>
    </location>
</feature>
<evidence type="ECO:0000259" key="17">
    <source>
        <dbReference type="Pfam" id="PF00593"/>
    </source>
</evidence>
<keyword evidence="4 14" id="KW-1134">Transmembrane beta strand</keyword>
<protein>
    <submittedName>
        <fullName evidence="19">Ferrichrome-iron receptor</fullName>
    </submittedName>
</protein>
<dbReference type="SUPFAM" id="SSF56935">
    <property type="entry name" value="Porins"/>
    <property type="match status" value="1"/>
</dbReference>
<gene>
    <name evidence="19" type="ORF">AF76_02195</name>
</gene>
<dbReference type="PANTHER" id="PTHR32552">
    <property type="entry name" value="FERRICHROME IRON RECEPTOR-RELATED"/>
    <property type="match status" value="1"/>
</dbReference>
<comment type="subcellular location">
    <subcellularLocation>
        <location evidence="1 14">Cell outer membrane</location>
        <topology evidence="1 14">Multi-pass membrane protein</topology>
    </subcellularLocation>
</comment>
<keyword evidence="11 14" id="KW-0472">Membrane</keyword>
<dbReference type="InterPro" id="IPR039426">
    <property type="entry name" value="TonB-dep_rcpt-like"/>
</dbReference>
<feature type="domain" description="TonB-dependent receptor plug" evidence="18">
    <location>
        <begin position="63"/>
        <end position="159"/>
    </location>
</feature>
<feature type="chain" id="PRO_5032509600" evidence="16">
    <location>
        <begin position="27"/>
        <end position="694"/>
    </location>
</feature>
<dbReference type="InterPro" id="IPR037066">
    <property type="entry name" value="Plug_dom_sf"/>
</dbReference>
<dbReference type="Pfam" id="PF00593">
    <property type="entry name" value="TonB_dep_Rec_b-barrel"/>
    <property type="match status" value="1"/>
</dbReference>
<dbReference type="RefSeq" id="WP_046991182.1">
    <property type="nucleotide sequence ID" value="NZ_JAIS01000026.1"/>
</dbReference>
<keyword evidence="9" id="KW-0406">Ion transport</keyword>
<evidence type="ECO:0000256" key="1">
    <source>
        <dbReference type="ARBA" id="ARBA00004571"/>
    </source>
</evidence>